<gene>
    <name evidence="1" type="ORF">CORC01_06234</name>
</gene>
<name>A0A1G4BAL1_9PEZI</name>
<organism evidence="1 2">
    <name type="scientific">Colletotrichum orchidophilum</name>
    <dbReference type="NCBI Taxonomy" id="1209926"/>
    <lineage>
        <taxon>Eukaryota</taxon>
        <taxon>Fungi</taxon>
        <taxon>Dikarya</taxon>
        <taxon>Ascomycota</taxon>
        <taxon>Pezizomycotina</taxon>
        <taxon>Sordariomycetes</taxon>
        <taxon>Hypocreomycetidae</taxon>
        <taxon>Glomerellales</taxon>
        <taxon>Glomerellaceae</taxon>
        <taxon>Colletotrichum</taxon>
    </lineage>
</organism>
<evidence type="ECO:0000313" key="1">
    <source>
        <dbReference type="EMBL" id="OHE98443.1"/>
    </source>
</evidence>
<evidence type="ECO:0000313" key="2">
    <source>
        <dbReference type="Proteomes" id="UP000176998"/>
    </source>
</evidence>
<keyword evidence="2" id="KW-1185">Reference proteome</keyword>
<comment type="caution">
    <text evidence="1">The sequence shown here is derived from an EMBL/GenBank/DDBJ whole genome shotgun (WGS) entry which is preliminary data.</text>
</comment>
<accession>A0A1G4BAL1</accession>
<dbReference type="GeneID" id="34559385"/>
<dbReference type="EMBL" id="MJBS01000046">
    <property type="protein sequence ID" value="OHE98443.1"/>
    <property type="molecule type" value="Genomic_DNA"/>
</dbReference>
<reference evidence="1 2" key="1">
    <citation type="submission" date="2016-09" db="EMBL/GenBank/DDBJ databases">
        <authorList>
            <person name="Capua I."/>
            <person name="De Benedictis P."/>
            <person name="Joannis T."/>
            <person name="Lombin L.H."/>
            <person name="Cattoli G."/>
        </authorList>
    </citation>
    <scope>NUCLEOTIDE SEQUENCE [LARGE SCALE GENOMIC DNA]</scope>
    <source>
        <strain evidence="1 2">IMI 309357</strain>
    </source>
</reference>
<dbReference type="AlphaFoldDB" id="A0A1G4BAL1"/>
<dbReference type="Proteomes" id="UP000176998">
    <property type="component" value="Unassembled WGS sequence"/>
</dbReference>
<protein>
    <submittedName>
        <fullName evidence="1">Uncharacterized protein</fullName>
    </submittedName>
</protein>
<sequence length="88" mass="9100">MTSSSMSATRTRPWAVTAANSLRLLAFSTTPSLAKMSCATMPKACRSSSSSITLPSAEEATKLIFPTPSLSVSTPSTCSKPSTVRGAL</sequence>
<proteinExistence type="predicted"/>
<dbReference type="RefSeq" id="XP_022475592.1">
    <property type="nucleotide sequence ID" value="XM_022617875.1"/>
</dbReference>